<accession>A0A2A6CAI0</accession>
<proteinExistence type="predicted"/>
<evidence type="ECO:0000313" key="2">
    <source>
        <dbReference type="Proteomes" id="UP000005239"/>
    </source>
</evidence>
<sequence>MEGFPCLEEIKRERERRGGVFVWSMNEGKKLPNEDNEKEIAPNRLTRENVAAIMLLLEEMEALWKNERDEKEMENEDEKRRHKVPIRMRFEEESEHGGTYFLH</sequence>
<evidence type="ECO:0000313" key="1">
    <source>
        <dbReference type="EnsemblMetazoa" id="PPA45072.1"/>
    </source>
</evidence>
<gene>
    <name evidence="1" type="primary">WBGene00283441</name>
</gene>
<dbReference type="Proteomes" id="UP000005239">
    <property type="component" value="Unassembled WGS sequence"/>
</dbReference>
<dbReference type="AlphaFoldDB" id="A0A2A6CAI0"/>
<name>A0A2A6CAI0_PRIPA</name>
<reference evidence="2" key="1">
    <citation type="journal article" date="2008" name="Nat. Genet.">
        <title>The Pristionchus pacificus genome provides a unique perspective on nematode lifestyle and parasitism.</title>
        <authorList>
            <person name="Dieterich C."/>
            <person name="Clifton S.W."/>
            <person name="Schuster L.N."/>
            <person name="Chinwalla A."/>
            <person name="Delehaunty K."/>
            <person name="Dinkelacker I."/>
            <person name="Fulton L."/>
            <person name="Fulton R."/>
            <person name="Godfrey J."/>
            <person name="Minx P."/>
            <person name="Mitreva M."/>
            <person name="Roeseler W."/>
            <person name="Tian H."/>
            <person name="Witte H."/>
            <person name="Yang S.P."/>
            <person name="Wilson R.K."/>
            <person name="Sommer R.J."/>
        </authorList>
    </citation>
    <scope>NUCLEOTIDE SEQUENCE [LARGE SCALE GENOMIC DNA]</scope>
    <source>
        <strain evidence="2">PS312</strain>
    </source>
</reference>
<protein>
    <submittedName>
        <fullName evidence="1">Uncharacterized protein</fullName>
    </submittedName>
</protein>
<accession>A0A8R1V0A9</accession>
<keyword evidence="2" id="KW-1185">Reference proteome</keyword>
<reference evidence="1" key="2">
    <citation type="submission" date="2022-06" db="UniProtKB">
        <authorList>
            <consortium name="EnsemblMetazoa"/>
        </authorList>
    </citation>
    <scope>IDENTIFICATION</scope>
    <source>
        <strain evidence="1">PS312</strain>
    </source>
</reference>
<organism evidence="1 2">
    <name type="scientific">Pristionchus pacificus</name>
    <name type="common">Parasitic nematode worm</name>
    <dbReference type="NCBI Taxonomy" id="54126"/>
    <lineage>
        <taxon>Eukaryota</taxon>
        <taxon>Metazoa</taxon>
        <taxon>Ecdysozoa</taxon>
        <taxon>Nematoda</taxon>
        <taxon>Chromadorea</taxon>
        <taxon>Rhabditida</taxon>
        <taxon>Rhabditina</taxon>
        <taxon>Diplogasteromorpha</taxon>
        <taxon>Diplogasteroidea</taxon>
        <taxon>Neodiplogasteridae</taxon>
        <taxon>Pristionchus</taxon>
    </lineage>
</organism>
<dbReference type="EnsemblMetazoa" id="PPA45072.1">
    <property type="protein sequence ID" value="PPA45072.1"/>
    <property type="gene ID" value="WBGene00283441"/>
</dbReference>